<comment type="subcellular location">
    <subcellularLocation>
        <location evidence="1 7">Cell membrane</location>
        <topology evidence="1 7">Multi-pass membrane protein</topology>
    </subcellularLocation>
</comment>
<comment type="similarity">
    <text evidence="7">Belongs to the binding-protein-dependent transport system permease family.</text>
</comment>
<dbReference type="InterPro" id="IPR003439">
    <property type="entry name" value="ABC_transporter-like_ATP-bd"/>
</dbReference>
<feature type="transmembrane region" description="Helical" evidence="7">
    <location>
        <begin position="146"/>
        <end position="169"/>
    </location>
</feature>
<dbReference type="PROSITE" id="PS50893">
    <property type="entry name" value="ABC_TRANSPORTER_2"/>
    <property type="match status" value="1"/>
</dbReference>
<reference evidence="10 11" key="1">
    <citation type="submission" date="2016-10" db="EMBL/GenBank/DDBJ databases">
        <title>Genome sequence of Nocardia seriolae strain EM150506, isolated from Anguila japonica.</title>
        <authorList>
            <person name="Han H.-J."/>
        </authorList>
    </citation>
    <scope>NUCLEOTIDE SEQUENCE [LARGE SCALE GENOMIC DNA]</scope>
    <source>
        <strain evidence="10 11">EM150506</strain>
    </source>
</reference>
<evidence type="ECO:0000256" key="1">
    <source>
        <dbReference type="ARBA" id="ARBA00004651"/>
    </source>
</evidence>
<keyword evidence="4 7" id="KW-0812">Transmembrane</keyword>
<keyword evidence="3" id="KW-1003">Cell membrane</keyword>
<dbReference type="InterPro" id="IPR027417">
    <property type="entry name" value="P-loop_NTPase"/>
</dbReference>
<evidence type="ECO:0000259" key="9">
    <source>
        <dbReference type="PROSITE" id="PS50928"/>
    </source>
</evidence>
<proteinExistence type="inferred from homology"/>
<dbReference type="AlphaFoldDB" id="A0ABC8AL55"/>
<evidence type="ECO:0000256" key="5">
    <source>
        <dbReference type="ARBA" id="ARBA00022989"/>
    </source>
</evidence>
<name>A0ABC8AL55_9NOCA</name>
<dbReference type="SUPFAM" id="SSF52540">
    <property type="entry name" value="P-loop containing nucleoside triphosphate hydrolases"/>
    <property type="match status" value="1"/>
</dbReference>
<dbReference type="Pfam" id="PF00528">
    <property type="entry name" value="BPD_transp_1"/>
    <property type="match status" value="1"/>
</dbReference>
<dbReference type="Pfam" id="PF00005">
    <property type="entry name" value="ABC_tran"/>
    <property type="match status" value="1"/>
</dbReference>
<dbReference type="Proteomes" id="UP000180166">
    <property type="component" value="Chromosome"/>
</dbReference>
<evidence type="ECO:0000313" key="10">
    <source>
        <dbReference type="EMBL" id="APA94980.1"/>
    </source>
</evidence>
<dbReference type="KEGG" id="nsr:NS506_00906"/>
<dbReference type="GO" id="GO:0016787">
    <property type="term" value="F:hydrolase activity"/>
    <property type="evidence" value="ECO:0007669"/>
    <property type="project" value="UniProtKB-KW"/>
</dbReference>
<evidence type="ECO:0000256" key="6">
    <source>
        <dbReference type="ARBA" id="ARBA00023136"/>
    </source>
</evidence>
<keyword evidence="5 7" id="KW-1133">Transmembrane helix</keyword>
<dbReference type="CDD" id="cd06261">
    <property type="entry name" value="TM_PBP2"/>
    <property type="match status" value="1"/>
</dbReference>
<feature type="transmembrane region" description="Helical" evidence="7">
    <location>
        <begin position="324"/>
        <end position="346"/>
    </location>
</feature>
<dbReference type="PANTHER" id="PTHR43163:SF6">
    <property type="entry name" value="DIPEPTIDE TRANSPORT SYSTEM PERMEASE PROTEIN DPPB-RELATED"/>
    <property type="match status" value="1"/>
</dbReference>
<dbReference type="InterPro" id="IPR000515">
    <property type="entry name" value="MetI-like"/>
</dbReference>
<gene>
    <name evidence="10" type="primary">rbsA</name>
    <name evidence="10" type="ORF">NS506_00906</name>
</gene>
<sequence length="362" mass="38786">MSDFAIELRGIRKSFGKNEVLSGIDLTVRPGEVTVILGPSGSGKSTLLRTINHLEQVDGGTVRVGGELVGYRRKGDKLYELHEREILRQRARIGFVFQNFNLFPHLTVRENVALAPVAAQRRAKGHSIFSGQTVTGALADALPSTLALAVSGLLPAVIGGTGLALAAAYTSRPWLRGLLTALPPIGASMPAFWVGLLLLQLFSFRLRLVPAFGGTGFAGTVLPAVTLALPVGAVIAQVLHTSLVATWRQPFVEVAFAKGASRWWVQLRHVLRPAATPALTVAGLWVGQVLAGSVVTETVFSRPGLGRLTQESVLHQDIPVVQGIVVFAALVFVTVNLLIDLSYPLLDPRVAQRYSRKESAHV</sequence>
<evidence type="ECO:0000313" key="11">
    <source>
        <dbReference type="Proteomes" id="UP000180166"/>
    </source>
</evidence>
<feature type="transmembrane region" description="Helical" evidence="7">
    <location>
        <begin position="181"/>
        <end position="204"/>
    </location>
</feature>
<dbReference type="PROSITE" id="PS50928">
    <property type="entry name" value="ABC_TM1"/>
    <property type="match status" value="1"/>
</dbReference>
<feature type="domain" description="ABC transporter" evidence="8">
    <location>
        <begin position="6"/>
        <end position="328"/>
    </location>
</feature>
<keyword evidence="6 7" id="KW-0472">Membrane</keyword>
<feature type="transmembrane region" description="Helical" evidence="7">
    <location>
        <begin position="216"/>
        <end position="239"/>
    </location>
</feature>
<dbReference type="Gene3D" id="3.40.50.300">
    <property type="entry name" value="P-loop containing nucleotide triphosphate hydrolases"/>
    <property type="match status" value="1"/>
</dbReference>
<organism evidence="10 11">
    <name type="scientific">Nocardia seriolae</name>
    <dbReference type="NCBI Taxonomy" id="37332"/>
    <lineage>
        <taxon>Bacteria</taxon>
        <taxon>Bacillati</taxon>
        <taxon>Actinomycetota</taxon>
        <taxon>Actinomycetes</taxon>
        <taxon>Mycobacteriales</taxon>
        <taxon>Nocardiaceae</taxon>
        <taxon>Nocardia</taxon>
    </lineage>
</organism>
<keyword evidence="10" id="KW-0378">Hydrolase</keyword>
<dbReference type="PANTHER" id="PTHR43163">
    <property type="entry name" value="DIPEPTIDE TRANSPORT SYSTEM PERMEASE PROTEIN DPPB-RELATED"/>
    <property type="match status" value="1"/>
</dbReference>
<feature type="domain" description="ABC transmembrane type-1" evidence="9">
    <location>
        <begin position="142"/>
        <end position="343"/>
    </location>
</feature>
<dbReference type="Gene3D" id="1.10.3720.10">
    <property type="entry name" value="MetI-like"/>
    <property type="match status" value="1"/>
</dbReference>
<dbReference type="SUPFAM" id="SSF161098">
    <property type="entry name" value="MetI-like"/>
    <property type="match status" value="1"/>
</dbReference>
<dbReference type="EC" id="3.6.3.17" evidence="10"/>
<dbReference type="GeneID" id="93371652"/>
<accession>A0ABC8AL55</accession>
<protein>
    <submittedName>
        <fullName evidence="10">Monosaccharide-transporting ATPase</fullName>
        <ecNumber evidence="10">3.6.3.17</ecNumber>
    </submittedName>
</protein>
<evidence type="ECO:0000256" key="2">
    <source>
        <dbReference type="ARBA" id="ARBA00022448"/>
    </source>
</evidence>
<dbReference type="InterPro" id="IPR035906">
    <property type="entry name" value="MetI-like_sf"/>
</dbReference>
<evidence type="ECO:0000256" key="7">
    <source>
        <dbReference type="RuleBase" id="RU363032"/>
    </source>
</evidence>
<evidence type="ECO:0000256" key="3">
    <source>
        <dbReference type="ARBA" id="ARBA00022475"/>
    </source>
</evidence>
<keyword evidence="2 7" id="KW-0813">Transport</keyword>
<dbReference type="GO" id="GO:0005886">
    <property type="term" value="C:plasma membrane"/>
    <property type="evidence" value="ECO:0007669"/>
    <property type="project" value="UniProtKB-SubCell"/>
</dbReference>
<dbReference type="RefSeq" id="WP_081986012.1">
    <property type="nucleotide sequence ID" value="NZ_AP017900.1"/>
</dbReference>
<dbReference type="EMBL" id="CP017839">
    <property type="protein sequence ID" value="APA94980.1"/>
    <property type="molecule type" value="Genomic_DNA"/>
</dbReference>
<evidence type="ECO:0000256" key="4">
    <source>
        <dbReference type="ARBA" id="ARBA00022692"/>
    </source>
</evidence>
<evidence type="ECO:0000259" key="8">
    <source>
        <dbReference type="PROSITE" id="PS50893"/>
    </source>
</evidence>